<dbReference type="InterPro" id="IPR012340">
    <property type="entry name" value="NA-bd_OB-fold"/>
</dbReference>
<keyword evidence="3" id="KW-0436">Ligase</keyword>
<dbReference type="STRING" id="269670.SAMN02982927_01773"/>
<dbReference type="SUPFAM" id="SSF50249">
    <property type="entry name" value="Nucleic acid-binding proteins"/>
    <property type="match status" value="1"/>
</dbReference>
<dbReference type="EC" id="6.5.1.1" evidence="2"/>
<evidence type="ECO:0000259" key="5">
    <source>
        <dbReference type="PROSITE" id="PS50160"/>
    </source>
</evidence>
<name>A0A1I2RXY0_9BACL</name>
<feature type="domain" description="ATP-dependent DNA ligase family profile" evidence="5">
    <location>
        <begin position="111"/>
        <end position="242"/>
    </location>
</feature>
<dbReference type="InterPro" id="IPR016059">
    <property type="entry name" value="DNA_ligase_ATP-dep_CS"/>
</dbReference>
<dbReference type="Pfam" id="PF01068">
    <property type="entry name" value="DNA_ligase_A_M"/>
    <property type="match status" value="1"/>
</dbReference>
<dbReference type="NCBIfam" id="TIGR02779">
    <property type="entry name" value="NHEJ_ligase_lig"/>
    <property type="match status" value="1"/>
</dbReference>
<dbReference type="GO" id="GO:0005524">
    <property type="term" value="F:ATP binding"/>
    <property type="evidence" value="ECO:0007669"/>
    <property type="project" value="InterPro"/>
</dbReference>
<dbReference type="EMBL" id="FOOY01000010">
    <property type="protein sequence ID" value="SFG44923.1"/>
    <property type="molecule type" value="Genomic_DNA"/>
</dbReference>
<gene>
    <name evidence="6" type="ORF">SAMN02982927_01773</name>
</gene>
<dbReference type="Gene3D" id="3.30.470.30">
    <property type="entry name" value="DNA ligase/mRNA capping enzyme"/>
    <property type="match status" value="1"/>
</dbReference>
<organism evidence="6 7">
    <name type="scientific">Sporolactobacillus nakayamae</name>
    <dbReference type="NCBI Taxonomy" id="269670"/>
    <lineage>
        <taxon>Bacteria</taxon>
        <taxon>Bacillati</taxon>
        <taxon>Bacillota</taxon>
        <taxon>Bacilli</taxon>
        <taxon>Bacillales</taxon>
        <taxon>Sporolactobacillaceae</taxon>
        <taxon>Sporolactobacillus</taxon>
    </lineage>
</organism>
<evidence type="ECO:0000256" key="2">
    <source>
        <dbReference type="ARBA" id="ARBA00012727"/>
    </source>
</evidence>
<dbReference type="InterPro" id="IPR012310">
    <property type="entry name" value="DNA_ligase_ATP-dep_cent"/>
</dbReference>
<dbReference type="GO" id="GO:0006281">
    <property type="term" value="P:DNA repair"/>
    <property type="evidence" value="ECO:0007669"/>
    <property type="project" value="InterPro"/>
</dbReference>
<evidence type="ECO:0000313" key="7">
    <source>
        <dbReference type="Proteomes" id="UP000198752"/>
    </source>
</evidence>
<dbReference type="AlphaFoldDB" id="A0A1I2RXY0"/>
<comment type="catalytic activity">
    <reaction evidence="4">
        <text>ATP + (deoxyribonucleotide)n-3'-hydroxyl + 5'-phospho-(deoxyribonucleotide)m = (deoxyribonucleotide)n+m + AMP + diphosphate.</text>
        <dbReference type="EC" id="6.5.1.1"/>
    </reaction>
</comment>
<protein>
    <recommendedName>
        <fullName evidence="2">DNA ligase (ATP)</fullName>
        <ecNumber evidence="2">6.5.1.1</ecNumber>
    </recommendedName>
</protein>
<dbReference type="InterPro" id="IPR050191">
    <property type="entry name" value="ATP-dep_DNA_ligase"/>
</dbReference>
<dbReference type="PANTHER" id="PTHR45674">
    <property type="entry name" value="DNA LIGASE 1/3 FAMILY MEMBER"/>
    <property type="match status" value="1"/>
</dbReference>
<dbReference type="GO" id="GO:0003910">
    <property type="term" value="F:DNA ligase (ATP) activity"/>
    <property type="evidence" value="ECO:0007669"/>
    <property type="project" value="UniProtKB-EC"/>
</dbReference>
<dbReference type="InterPro" id="IPR014146">
    <property type="entry name" value="LigD_ligase_dom"/>
</dbReference>
<dbReference type="CDD" id="cd07906">
    <property type="entry name" value="Adenylation_DNA_ligase_LigD_LigC"/>
    <property type="match status" value="1"/>
</dbReference>
<evidence type="ECO:0000256" key="3">
    <source>
        <dbReference type="ARBA" id="ARBA00022598"/>
    </source>
</evidence>
<dbReference type="InterPro" id="IPR012309">
    <property type="entry name" value="DNA_ligase_ATP-dep_C"/>
</dbReference>
<dbReference type="CDD" id="cd07971">
    <property type="entry name" value="OBF_DNA_ligase_LigD"/>
    <property type="match status" value="1"/>
</dbReference>
<accession>A0A1I2RXY0</accession>
<evidence type="ECO:0000313" key="6">
    <source>
        <dbReference type="EMBL" id="SFG44923.1"/>
    </source>
</evidence>
<dbReference type="PANTHER" id="PTHR45674:SF4">
    <property type="entry name" value="DNA LIGASE 1"/>
    <property type="match status" value="1"/>
</dbReference>
<proteinExistence type="inferred from homology"/>
<keyword evidence="7" id="KW-1185">Reference proteome</keyword>
<dbReference type="SUPFAM" id="SSF56091">
    <property type="entry name" value="DNA ligase/mRNA capping enzyme, catalytic domain"/>
    <property type="match status" value="1"/>
</dbReference>
<dbReference type="GO" id="GO:0006310">
    <property type="term" value="P:DNA recombination"/>
    <property type="evidence" value="ECO:0007669"/>
    <property type="project" value="InterPro"/>
</dbReference>
<dbReference type="Proteomes" id="UP000198752">
    <property type="component" value="Unassembled WGS sequence"/>
</dbReference>
<comment type="similarity">
    <text evidence="1">Belongs to the ATP-dependent DNA ligase family.</text>
</comment>
<dbReference type="Gene3D" id="2.40.50.140">
    <property type="entry name" value="Nucleic acid-binding proteins"/>
    <property type="match status" value="1"/>
</dbReference>
<sequence>MNLQPIVPFEPIRKTAIPAGAGWVHQVKWDGVRILTYYDGQEVRLFNRRQNERTDNYPELTKINQTAKASSLILDGEVIALDVHGRPSFHEIMKRDSIRNPARVHLLMAAVPIDYMVFDLIYCNGHWVNDRPFSERTELLKQWLPTNERIHIVPNYEDGDVLFEKIKKQHMEGIVSKRLDSTYAINRKSDQWIKIKVTRDLIAVVGGVTYRGAVVNALLLGLYASGGHLVYIGHAGTGKLTGDDWLSITNFVEKLKIERRPFLNQPDRNTNAKWIEPKLTVKVAFQEWTAGHVLRQPSIQAFVHADPKRCTIEEMDE</sequence>
<dbReference type="OrthoDB" id="9802472at2"/>
<dbReference type="Pfam" id="PF04679">
    <property type="entry name" value="DNA_ligase_A_C"/>
    <property type="match status" value="1"/>
</dbReference>
<dbReference type="PROSITE" id="PS00697">
    <property type="entry name" value="DNA_LIGASE_A1"/>
    <property type="match status" value="1"/>
</dbReference>
<evidence type="ECO:0000256" key="4">
    <source>
        <dbReference type="ARBA" id="ARBA00034003"/>
    </source>
</evidence>
<dbReference type="PROSITE" id="PS50160">
    <property type="entry name" value="DNA_LIGASE_A3"/>
    <property type="match status" value="1"/>
</dbReference>
<evidence type="ECO:0000256" key="1">
    <source>
        <dbReference type="ARBA" id="ARBA00007572"/>
    </source>
</evidence>
<reference evidence="7" key="1">
    <citation type="submission" date="2016-10" db="EMBL/GenBank/DDBJ databases">
        <authorList>
            <person name="Varghese N."/>
            <person name="Submissions S."/>
        </authorList>
    </citation>
    <scope>NUCLEOTIDE SEQUENCE [LARGE SCALE GENOMIC DNA]</scope>
    <source>
        <strain evidence="7">ATCC 700379</strain>
    </source>
</reference>
<dbReference type="RefSeq" id="WP_093672092.1">
    <property type="nucleotide sequence ID" value="NZ_FOOY01000010.1"/>
</dbReference>